<keyword evidence="17" id="KW-1185">Reference proteome</keyword>
<feature type="compositionally biased region" description="Basic and acidic residues" evidence="14">
    <location>
        <begin position="434"/>
        <end position="448"/>
    </location>
</feature>
<dbReference type="Pfam" id="PF14604">
    <property type="entry name" value="SH3_9"/>
    <property type="match status" value="1"/>
</dbReference>
<dbReference type="STRING" id="289078.A0A2X0M998"/>
<dbReference type="PANTHER" id="PTHR19332">
    <property type="entry name" value="PEROXISOMAL MEMBRANE PROTEIN PEX13"/>
    <property type="match status" value="1"/>
</dbReference>
<dbReference type="AlphaFoldDB" id="A0A2X0M998"/>
<dbReference type="Proteomes" id="UP000249723">
    <property type="component" value="Unassembled WGS sequence"/>
</dbReference>
<keyword evidence="4" id="KW-0812">Transmembrane</keyword>
<dbReference type="Gene3D" id="2.30.30.40">
    <property type="entry name" value="SH3 Domains"/>
    <property type="match status" value="1"/>
</dbReference>
<feature type="region of interest" description="Disordered" evidence="14">
    <location>
        <begin position="433"/>
        <end position="458"/>
    </location>
</feature>
<dbReference type="InterPro" id="IPR035463">
    <property type="entry name" value="Pex13"/>
</dbReference>
<feature type="compositionally biased region" description="Low complexity" evidence="14">
    <location>
        <begin position="17"/>
        <end position="58"/>
    </location>
</feature>
<dbReference type="GO" id="GO:0005778">
    <property type="term" value="C:peroxisomal membrane"/>
    <property type="evidence" value="ECO:0007669"/>
    <property type="project" value="UniProtKB-SubCell"/>
</dbReference>
<feature type="region of interest" description="Disordered" evidence="14">
    <location>
        <begin position="1"/>
        <end position="73"/>
    </location>
</feature>
<evidence type="ECO:0000256" key="14">
    <source>
        <dbReference type="SAM" id="MobiDB-lite"/>
    </source>
</evidence>
<gene>
    <name evidence="16" type="ORF">BZ3500_MVSOF-1268-A1-R1_CHR10-2G02892</name>
</gene>
<evidence type="ECO:0000256" key="11">
    <source>
        <dbReference type="ARBA" id="ARBA00034535"/>
    </source>
</evidence>
<keyword evidence="3" id="KW-0813">Transport</keyword>
<keyword evidence="2 13" id="KW-0728">SH3 domain</keyword>
<dbReference type="PROSITE" id="PS50002">
    <property type="entry name" value="SH3"/>
    <property type="match status" value="1"/>
</dbReference>
<comment type="similarity">
    <text evidence="1">Belongs to the peroxin-13 family.</text>
</comment>
<dbReference type="InterPro" id="IPR036028">
    <property type="entry name" value="SH3-like_dom_sf"/>
</dbReference>
<evidence type="ECO:0000256" key="13">
    <source>
        <dbReference type="PROSITE-ProRule" id="PRU00192"/>
    </source>
</evidence>
<evidence type="ECO:0000256" key="9">
    <source>
        <dbReference type="ARBA" id="ARBA00023140"/>
    </source>
</evidence>
<dbReference type="InterPro" id="IPR001452">
    <property type="entry name" value="SH3_domain"/>
</dbReference>
<dbReference type="SMART" id="SM00326">
    <property type="entry name" value="SH3"/>
    <property type="match status" value="1"/>
</dbReference>
<dbReference type="GO" id="GO:1990429">
    <property type="term" value="C:peroxisomal importomer complex"/>
    <property type="evidence" value="ECO:0007669"/>
    <property type="project" value="TreeGrafter"/>
</dbReference>
<evidence type="ECO:0000256" key="1">
    <source>
        <dbReference type="ARBA" id="ARBA00006033"/>
    </source>
</evidence>
<dbReference type="InterPro" id="IPR007223">
    <property type="entry name" value="Peroxin-13_N"/>
</dbReference>
<keyword evidence="5" id="KW-0653">Protein transport</keyword>
<evidence type="ECO:0000256" key="2">
    <source>
        <dbReference type="ARBA" id="ARBA00022443"/>
    </source>
</evidence>
<evidence type="ECO:0000256" key="7">
    <source>
        <dbReference type="ARBA" id="ARBA00023010"/>
    </source>
</evidence>
<dbReference type="SUPFAM" id="SSF50044">
    <property type="entry name" value="SH3-domain"/>
    <property type="match status" value="1"/>
</dbReference>
<protein>
    <recommendedName>
        <fullName evidence="11">Peroxisomal membrane protein PEX13</fullName>
    </recommendedName>
    <alternativeName>
        <fullName evidence="10">Peroxin-13</fullName>
    </alternativeName>
</protein>
<organism evidence="16 17">
    <name type="scientific">Microbotryum saponariae</name>
    <dbReference type="NCBI Taxonomy" id="289078"/>
    <lineage>
        <taxon>Eukaryota</taxon>
        <taxon>Fungi</taxon>
        <taxon>Dikarya</taxon>
        <taxon>Basidiomycota</taxon>
        <taxon>Pucciniomycotina</taxon>
        <taxon>Microbotryomycetes</taxon>
        <taxon>Microbotryales</taxon>
        <taxon>Microbotryaceae</taxon>
        <taxon>Microbotryum</taxon>
    </lineage>
</organism>
<evidence type="ECO:0000256" key="4">
    <source>
        <dbReference type="ARBA" id="ARBA00022692"/>
    </source>
</evidence>
<evidence type="ECO:0000313" key="17">
    <source>
        <dbReference type="Proteomes" id="UP000249723"/>
    </source>
</evidence>
<accession>A0A2X0M998</accession>
<reference evidence="17" key="1">
    <citation type="submission" date="2016-10" db="EMBL/GenBank/DDBJ databases">
        <authorList>
            <person name="Jeantristanb JTB J.-T."/>
            <person name="Ricardo R."/>
        </authorList>
    </citation>
    <scope>NUCLEOTIDE SEQUENCE [LARGE SCALE GENOMIC DNA]</scope>
</reference>
<feature type="domain" description="SH3" evidence="15">
    <location>
        <begin position="362"/>
        <end position="426"/>
    </location>
</feature>
<evidence type="ECO:0000259" key="15">
    <source>
        <dbReference type="PROSITE" id="PS50002"/>
    </source>
</evidence>
<evidence type="ECO:0000256" key="3">
    <source>
        <dbReference type="ARBA" id="ARBA00022448"/>
    </source>
</evidence>
<evidence type="ECO:0000256" key="5">
    <source>
        <dbReference type="ARBA" id="ARBA00022927"/>
    </source>
</evidence>
<dbReference type="OrthoDB" id="10037838at2759"/>
<dbReference type="GO" id="GO:0016560">
    <property type="term" value="P:protein import into peroxisome matrix, docking"/>
    <property type="evidence" value="ECO:0007669"/>
    <property type="project" value="InterPro"/>
</dbReference>
<dbReference type="PANTHER" id="PTHR19332:SF1">
    <property type="entry name" value="PEROXISOMAL MEMBRANE PROTEIN PEX13"/>
    <property type="match status" value="1"/>
</dbReference>
<keyword evidence="9" id="KW-0576">Peroxisome</keyword>
<evidence type="ECO:0000313" key="16">
    <source>
        <dbReference type="EMBL" id="SDA01691.1"/>
    </source>
</evidence>
<comment type="subcellular location">
    <subcellularLocation>
        <location evidence="12">Peroxisome membrane</location>
    </subcellularLocation>
</comment>
<name>A0A2X0M998_9BASI</name>
<keyword evidence="6" id="KW-1133">Transmembrane helix</keyword>
<keyword evidence="8" id="KW-0472">Membrane</keyword>
<evidence type="ECO:0000256" key="8">
    <source>
        <dbReference type="ARBA" id="ARBA00023136"/>
    </source>
</evidence>
<sequence length="458" mass="46998">MASRPAPAKPWERAGVAPQAAASALHASSTSTVTPSSAAGAFSSGAANTGTSSGSAEAPSLPDRPVTMATGSTYGPNTSGGIYGNASRYGTAAGYGTNAAPYGSSYSRLGSYGSSYGLGSYGGMGSYGSYGMGGMGSMGGMGMGGYGLGMGGYGMGGYGMGGYGMGAPGMMGSDGASLTQRMESGTAATFQVIQSIVGAFGGFAQMLESTFMATHSSFFAMIGVAEQFGHIRNYLGQVLSIFALIRWVRSLVDRLLGRAARPEGLNAEGFRAFEATTGGVNGTATAGPSTHKLSKKPLMVFLLTVVGLPWLMARVVRMITARQEEELRLRALNPGALPPLLDQYGRPLPDQPLATGGPLDPSSLTFVRATFPYNALNGEELSFGENDIIAVLTPEAERATAGWWQGRLRDGTIGFFPSNYVTSLPLKGQNSVEAKTRAIESGDGRQDRPGAPSAATGS</sequence>
<evidence type="ECO:0000256" key="12">
    <source>
        <dbReference type="ARBA" id="ARBA00046271"/>
    </source>
</evidence>
<dbReference type="Pfam" id="PF04088">
    <property type="entry name" value="Peroxin-13_N"/>
    <property type="match status" value="1"/>
</dbReference>
<evidence type="ECO:0000256" key="10">
    <source>
        <dbReference type="ARBA" id="ARBA00029693"/>
    </source>
</evidence>
<evidence type="ECO:0000256" key="6">
    <source>
        <dbReference type="ARBA" id="ARBA00022989"/>
    </source>
</evidence>
<dbReference type="PRINTS" id="PR00452">
    <property type="entry name" value="SH3DOMAIN"/>
</dbReference>
<keyword evidence="7" id="KW-0811">Translocation</keyword>
<proteinExistence type="inferred from homology"/>
<dbReference type="EMBL" id="FMWP01000117">
    <property type="protein sequence ID" value="SDA01691.1"/>
    <property type="molecule type" value="Genomic_DNA"/>
</dbReference>